<evidence type="ECO:0000313" key="2">
    <source>
        <dbReference type="Proteomes" id="UP000194236"/>
    </source>
</evidence>
<evidence type="ECO:0000313" key="1">
    <source>
        <dbReference type="EMBL" id="OTF82004.1"/>
    </source>
</evidence>
<comment type="caution">
    <text evidence="1">The sequence shown here is derived from an EMBL/GenBank/DDBJ whole genome shotgun (WGS) entry which is preliminary data.</text>
</comment>
<name>A0A1Y3BPP9_EURMA</name>
<dbReference type="Proteomes" id="UP000194236">
    <property type="component" value="Unassembled WGS sequence"/>
</dbReference>
<protein>
    <submittedName>
        <fullName evidence="1">Uncharacterized protein</fullName>
    </submittedName>
</protein>
<gene>
    <name evidence="1" type="ORF">BLA29_004894</name>
</gene>
<dbReference type="OrthoDB" id="10015491at2759"/>
<dbReference type="EMBL" id="MUJZ01010735">
    <property type="protein sequence ID" value="OTF82004.1"/>
    <property type="molecule type" value="Genomic_DNA"/>
</dbReference>
<reference evidence="1 2" key="1">
    <citation type="submission" date="2017-03" db="EMBL/GenBank/DDBJ databases">
        <title>Genome Survey of Euroglyphus maynei.</title>
        <authorList>
            <person name="Arlian L.G."/>
            <person name="Morgan M.S."/>
            <person name="Rider S.D."/>
        </authorList>
    </citation>
    <scope>NUCLEOTIDE SEQUENCE [LARGE SCALE GENOMIC DNA]</scope>
    <source>
        <strain evidence="1">Arlian Lab</strain>
        <tissue evidence="1">Whole body</tissue>
    </source>
</reference>
<proteinExistence type="predicted"/>
<keyword evidence="2" id="KW-1185">Reference proteome</keyword>
<accession>A0A1Y3BPP9</accession>
<organism evidence="1 2">
    <name type="scientific">Euroglyphus maynei</name>
    <name type="common">Mayne's house dust mite</name>
    <dbReference type="NCBI Taxonomy" id="6958"/>
    <lineage>
        <taxon>Eukaryota</taxon>
        <taxon>Metazoa</taxon>
        <taxon>Ecdysozoa</taxon>
        <taxon>Arthropoda</taxon>
        <taxon>Chelicerata</taxon>
        <taxon>Arachnida</taxon>
        <taxon>Acari</taxon>
        <taxon>Acariformes</taxon>
        <taxon>Sarcoptiformes</taxon>
        <taxon>Astigmata</taxon>
        <taxon>Psoroptidia</taxon>
        <taxon>Analgoidea</taxon>
        <taxon>Pyroglyphidae</taxon>
        <taxon>Pyroglyphinae</taxon>
        <taxon>Euroglyphus</taxon>
    </lineage>
</organism>
<dbReference type="AlphaFoldDB" id="A0A1Y3BPP9"/>
<sequence length="85" mass="9955">MVKVQHYNNKIITTMPEYEIGYESFRLLLHNHSRDSIQFMTFKDYKPLEVILPNKSPRISGNKLNFLLKSRIDLNCTSPKSKPGE</sequence>